<sequence>MFGSVKTATNGSNPLKRGLLGSPGAHRGTRWPNRKPIRDTRPTSWGSDLRNLPRKPSKLSSSITTFLFLSRPTNQEVWKLSLPSSQDLEASKEMFLVDIGIGLHG</sequence>
<evidence type="ECO:0000256" key="1">
    <source>
        <dbReference type="SAM" id="MobiDB-lite"/>
    </source>
</evidence>
<dbReference type="EMBL" id="SZYD01001572">
    <property type="protein sequence ID" value="KAD0566081.1"/>
    <property type="molecule type" value="Genomic_DNA"/>
</dbReference>
<proteinExistence type="predicted"/>
<comment type="caution">
    <text evidence="2">The sequence shown here is derived from an EMBL/GenBank/DDBJ whole genome shotgun (WGS) entry which is preliminary data.</text>
</comment>
<feature type="compositionally biased region" description="Polar residues" evidence="1">
    <location>
        <begin position="1"/>
        <end position="13"/>
    </location>
</feature>
<name>A0A5N6LD41_9ASTR</name>
<gene>
    <name evidence="2" type="ORF">E3N88_44068</name>
</gene>
<organism evidence="2 3">
    <name type="scientific">Mikania micrantha</name>
    <name type="common">bitter vine</name>
    <dbReference type="NCBI Taxonomy" id="192012"/>
    <lineage>
        <taxon>Eukaryota</taxon>
        <taxon>Viridiplantae</taxon>
        <taxon>Streptophyta</taxon>
        <taxon>Embryophyta</taxon>
        <taxon>Tracheophyta</taxon>
        <taxon>Spermatophyta</taxon>
        <taxon>Magnoliopsida</taxon>
        <taxon>eudicotyledons</taxon>
        <taxon>Gunneridae</taxon>
        <taxon>Pentapetalae</taxon>
        <taxon>asterids</taxon>
        <taxon>campanulids</taxon>
        <taxon>Asterales</taxon>
        <taxon>Asteraceae</taxon>
        <taxon>Asteroideae</taxon>
        <taxon>Heliantheae alliance</taxon>
        <taxon>Eupatorieae</taxon>
        <taxon>Mikania</taxon>
    </lineage>
</organism>
<keyword evidence="3" id="KW-1185">Reference proteome</keyword>
<accession>A0A5N6LD41</accession>
<protein>
    <submittedName>
        <fullName evidence="2">Uncharacterized protein</fullName>
    </submittedName>
</protein>
<evidence type="ECO:0000313" key="3">
    <source>
        <dbReference type="Proteomes" id="UP000326396"/>
    </source>
</evidence>
<evidence type="ECO:0000313" key="2">
    <source>
        <dbReference type="EMBL" id="KAD0566081.1"/>
    </source>
</evidence>
<feature type="region of interest" description="Disordered" evidence="1">
    <location>
        <begin position="1"/>
        <end position="57"/>
    </location>
</feature>
<dbReference type="AlphaFoldDB" id="A0A5N6LD41"/>
<dbReference type="Proteomes" id="UP000326396">
    <property type="component" value="Unassembled WGS sequence"/>
</dbReference>
<reference evidence="2 3" key="1">
    <citation type="submission" date="2019-05" db="EMBL/GenBank/DDBJ databases">
        <title>Mikania micrantha, genome provides insights into the molecular mechanism of rapid growth.</title>
        <authorList>
            <person name="Liu B."/>
        </authorList>
    </citation>
    <scope>NUCLEOTIDE SEQUENCE [LARGE SCALE GENOMIC DNA]</scope>
    <source>
        <strain evidence="2">NLD-2019</strain>
        <tissue evidence="2">Leaf</tissue>
    </source>
</reference>